<comment type="caution">
    <text evidence="12">The sequence shown here is derived from an EMBL/GenBank/DDBJ whole genome shotgun (WGS) entry which is preliminary data.</text>
</comment>
<evidence type="ECO:0000259" key="11">
    <source>
        <dbReference type="PROSITE" id="PS50110"/>
    </source>
</evidence>
<evidence type="ECO:0000256" key="4">
    <source>
        <dbReference type="ARBA" id="ARBA00023012"/>
    </source>
</evidence>
<comment type="subcellular location">
    <subcellularLocation>
        <location evidence="1 9">Cytoplasm</location>
    </subcellularLocation>
</comment>
<gene>
    <name evidence="12" type="ORF">CD30_05100</name>
</gene>
<keyword evidence="13" id="KW-1185">Reference proteome</keyword>
<dbReference type="eggNOG" id="COG4565">
    <property type="taxonomic scope" value="Bacteria"/>
</dbReference>
<dbReference type="AlphaFoldDB" id="A0A0A3J935"/>
<dbReference type="SUPFAM" id="SSF46785">
    <property type="entry name" value="Winged helix' DNA-binding domain"/>
    <property type="match status" value="1"/>
</dbReference>
<dbReference type="GO" id="GO:0003677">
    <property type="term" value="F:DNA binding"/>
    <property type="evidence" value="ECO:0007669"/>
    <property type="project" value="UniProtKB-KW"/>
</dbReference>
<dbReference type="RefSeq" id="WP_036173254.1">
    <property type="nucleotide sequence ID" value="NZ_AVCZ01000005.1"/>
</dbReference>
<keyword evidence="4 9" id="KW-0902">Two-component regulatory system</keyword>
<dbReference type="Pfam" id="PF00072">
    <property type="entry name" value="Response_reg"/>
    <property type="match status" value="1"/>
</dbReference>
<evidence type="ECO:0000256" key="2">
    <source>
        <dbReference type="ARBA" id="ARBA00022490"/>
    </source>
</evidence>
<name>A0A0A3J935_9BACL</name>
<keyword evidence="5 9" id="KW-0805">Transcription regulation</keyword>
<feature type="modified residue" description="4-aspartylphosphate" evidence="10">
    <location>
        <position position="56"/>
    </location>
</feature>
<dbReference type="OrthoDB" id="9759232at2"/>
<dbReference type="SUPFAM" id="SSF52172">
    <property type="entry name" value="CheY-like"/>
    <property type="match status" value="1"/>
</dbReference>
<dbReference type="Proteomes" id="UP000030595">
    <property type="component" value="Unassembled WGS sequence"/>
</dbReference>
<keyword evidence="8 9" id="KW-0804">Transcription</keyword>
<evidence type="ECO:0000256" key="8">
    <source>
        <dbReference type="ARBA" id="ARBA00023163"/>
    </source>
</evidence>
<dbReference type="InterPro" id="IPR001789">
    <property type="entry name" value="Sig_transdc_resp-reg_receiver"/>
</dbReference>
<dbReference type="InterPro" id="IPR011006">
    <property type="entry name" value="CheY-like_superfamily"/>
</dbReference>
<sequence>MTNISVFIVEDDPMVLEVNKNFLDKMTGFTLIGEAQTCEDAYKQISKKKPNLVLLDMYLPDKPGIDLLQKLRNDCIPCDIIMITAARDTKTVQDVLRMGAFDYLIKPFRFERFQKALQNFYTTVKKINTSSNVKQEDLDDWFGHTQESLLSLPKGLNDITMKQIVDGLIETNGPITSEQLAQNVGMARVTVRKYLDFLANKGKVHIDLKYGTVGRPTKYYSFK</sequence>
<evidence type="ECO:0000313" key="13">
    <source>
        <dbReference type="Proteomes" id="UP000030595"/>
    </source>
</evidence>
<keyword evidence="6 9" id="KW-0238">DNA-binding</keyword>
<dbReference type="EMBL" id="JPVQ01000005">
    <property type="protein sequence ID" value="KGR91688.1"/>
    <property type="molecule type" value="Genomic_DNA"/>
</dbReference>
<evidence type="ECO:0000256" key="9">
    <source>
        <dbReference type="PIRNR" id="PIRNR006171"/>
    </source>
</evidence>
<evidence type="ECO:0000256" key="10">
    <source>
        <dbReference type="PROSITE-ProRule" id="PRU00169"/>
    </source>
</evidence>
<evidence type="ECO:0000256" key="3">
    <source>
        <dbReference type="ARBA" id="ARBA00022553"/>
    </source>
</evidence>
<dbReference type="SMART" id="SM00448">
    <property type="entry name" value="REC"/>
    <property type="match status" value="1"/>
</dbReference>
<dbReference type="InterPro" id="IPR036388">
    <property type="entry name" value="WH-like_DNA-bd_sf"/>
</dbReference>
<dbReference type="GO" id="GO:0000156">
    <property type="term" value="F:phosphorelay response regulator activity"/>
    <property type="evidence" value="ECO:0007669"/>
    <property type="project" value="TreeGrafter"/>
</dbReference>
<keyword evidence="3 10" id="KW-0597">Phosphoprotein</keyword>
<dbReference type="PANTHER" id="PTHR45526:SF1">
    <property type="entry name" value="TRANSCRIPTIONAL REGULATORY PROTEIN DCUR-RELATED"/>
    <property type="match status" value="1"/>
</dbReference>
<dbReference type="PROSITE" id="PS50110">
    <property type="entry name" value="RESPONSE_REGULATORY"/>
    <property type="match status" value="1"/>
</dbReference>
<proteinExistence type="predicted"/>
<evidence type="ECO:0000256" key="7">
    <source>
        <dbReference type="ARBA" id="ARBA00023159"/>
    </source>
</evidence>
<organism evidence="12 13">
    <name type="scientific">Ureibacillus massiliensis 4400831 = CIP 108448 = CCUG 49529</name>
    <dbReference type="NCBI Taxonomy" id="1211035"/>
    <lineage>
        <taxon>Bacteria</taxon>
        <taxon>Bacillati</taxon>
        <taxon>Bacillota</taxon>
        <taxon>Bacilli</taxon>
        <taxon>Bacillales</taxon>
        <taxon>Caryophanaceae</taxon>
        <taxon>Ureibacillus</taxon>
    </lineage>
</organism>
<evidence type="ECO:0000256" key="1">
    <source>
        <dbReference type="ARBA" id="ARBA00004496"/>
    </source>
</evidence>
<dbReference type="CDD" id="cd19925">
    <property type="entry name" value="REC_citrate_TCS"/>
    <property type="match status" value="1"/>
</dbReference>
<dbReference type="PANTHER" id="PTHR45526">
    <property type="entry name" value="TRANSCRIPTIONAL REGULATORY PROTEIN DPIA"/>
    <property type="match status" value="1"/>
</dbReference>
<keyword evidence="7 9" id="KW-0010">Activator</keyword>
<dbReference type="PIRSF" id="PIRSF006171">
    <property type="entry name" value="RR_citrat_malat"/>
    <property type="match status" value="1"/>
</dbReference>
<dbReference type="Gene3D" id="3.40.50.2300">
    <property type="match status" value="1"/>
</dbReference>
<dbReference type="InterPro" id="IPR051271">
    <property type="entry name" value="2C-system_Tx_regulators"/>
</dbReference>
<dbReference type="GO" id="GO:0005737">
    <property type="term" value="C:cytoplasm"/>
    <property type="evidence" value="ECO:0007669"/>
    <property type="project" value="UniProtKB-SubCell"/>
</dbReference>
<dbReference type="InterPro" id="IPR036390">
    <property type="entry name" value="WH_DNA-bd_sf"/>
</dbReference>
<evidence type="ECO:0000256" key="5">
    <source>
        <dbReference type="ARBA" id="ARBA00023015"/>
    </source>
</evidence>
<protein>
    <recommendedName>
        <fullName evidence="9">Transcriptional regulatory protein</fullName>
    </recommendedName>
</protein>
<dbReference type="Gene3D" id="1.10.10.10">
    <property type="entry name" value="Winged helix-like DNA-binding domain superfamily/Winged helix DNA-binding domain"/>
    <property type="match status" value="1"/>
</dbReference>
<evidence type="ECO:0000256" key="6">
    <source>
        <dbReference type="ARBA" id="ARBA00023125"/>
    </source>
</evidence>
<evidence type="ECO:0000313" key="12">
    <source>
        <dbReference type="EMBL" id="KGR91688.1"/>
    </source>
</evidence>
<feature type="domain" description="Response regulatory" evidence="11">
    <location>
        <begin position="5"/>
        <end position="121"/>
    </location>
</feature>
<accession>A0A0A3J935</accession>
<dbReference type="GO" id="GO:0003700">
    <property type="term" value="F:DNA-binding transcription factor activity"/>
    <property type="evidence" value="ECO:0007669"/>
    <property type="project" value="InterPro"/>
</dbReference>
<keyword evidence="2 9" id="KW-0963">Cytoplasm</keyword>
<reference evidence="12 13" key="1">
    <citation type="submission" date="2014-02" db="EMBL/GenBank/DDBJ databases">
        <title>Draft genome sequence of Lysinibacillus massiliensis CCUG 49529.</title>
        <authorList>
            <person name="Zhang F."/>
            <person name="Wang G."/>
            <person name="Zhang L."/>
        </authorList>
    </citation>
    <scope>NUCLEOTIDE SEQUENCE [LARGE SCALE GENOMIC DNA]</scope>
    <source>
        <strain evidence="12 13">CCUG 49529</strain>
    </source>
</reference>
<dbReference type="InterPro" id="IPR024187">
    <property type="entry name" value="Sig_transdc_resp-reg_cit/mal"/>
</dbReference>